<proteinExistence type="predicted"/>
<evidence type="ECO:0000256" key="3">
    <source>
        <dbReference type="ARBA" id="ARBA00022475"/>
    </source>
</evidence>
<evidence type="ECO:0000256" key="2">
    <source>
        <dbReference type="ARBA" id="ARBA00022448"/>
    </source>
</evidence>
<dbReference type="Pfam" id="PF03547">
    <property type="entry name" value="Mem_trans"/>
    <property type="match status" value="1"/>
</dbReference>
<evidence type="ECO:0000256" key="5">
    <source>
        <dbReference type="ARBA" id="ARBA00022989"/>
    </source>
</evidence>
<feature type="transmembrane region" description="Helical" evidence="7">
    <location>
        <begin position="96"/>
        <end position="116"/>
    </location>
</feature>
<dbReference type="Proteomes" id="UP000317036">
    <property type="component" value="Unassembled WGS sequence"/>
</dbReference>
<evidence type="ECO:0000313" key="8">
    <source>
        <dbReference type="EMBL" id="TVY11371.1"/>
    </source>
</evidence>
<dbReference type="GO" id="GO:0016020">
    <property type="term" value="C:membrane"/>
    <property type="evidence" value="ECO:0007669"/>
    <property type="project" value="UniProtKB-SubCell"/>
</dbReference>
<protein>
    <submittedName>
        <fullName evidence="8">AEC family transporter</fullName>
    </submittedName>
</protein>
<feature type="transmembrane region" description="Helical" evidence="7">
    <location>
        <begin position="287"/>
        <end position="306"/>
    </location>
</feature>
<evidence type="ECO:0000313" key="9">
    <source>
        <dbReference type="Proteomes" id="UP000317036"/>
    </source>
</evidence>
<dbReference type="RefSeq" id="WP_144843433.1">
    <property type="nucleotide sequence ID" value="NZ_VNJI01000003.1"/>
</dbReference>
<comment type="caution">
    <text evidence="8">The sequence shown here is derived from an EMBL/GenBank/DDBJ whole genome shotgun (WGS) entry which is preliminary data.</text>
</comment>
<feature type="transmembrane region" description="Helical" evidence="7">
    <location>
        <begin position="160"/>
        <end position="179"/>
    </location>
</feature>
<comment type="subcellular location">
    <subcellularLocation>
        <location evidence="1">Membrane</location>
        <topology evidence="1">Multi-pass membrane protein</topology>
    </subcellularLocation>
</comment>
<dbReference type="InterPro" id="IPR004776">
    <property type="entry name" value="Mem_transp_PIN-like"/>
</dbReference>
<dbReference type="PANTHER" id="PTHR36838:SF1">
    <property type="entry name" value="SLR1864 PROTEIN"/>
    <property type="match status" value="1"/>
</dbReference>
<evidence type="ECO:0000256" key="7">
    <source>
        <dbReference type="SAM" id="Phobius"/>
    </source>
</evidence>
<accession>A0A559KGX9</accession>
<name>A0A559KGX9_9BACL</name>
<evidence type="ECO:0000256" key="4">
    <source>
        <dbReference type="ARBA" id="ARBA00022692"/>
    </source>
</evidence>
<feature type="transmembrane region" description="Helical" evidence="7">
    <location>
        <begin position="128"/>
        <end position="148"/>
    </location>
</feature>
<keyword evidence="5 7" id="KW-1133">Transmembrane helix</keyword>
<feature type="transmembrane region" description="Helical" evidence="7">
    <location>
        <begin position="6"/>
        <end position="28"/>
    </location>
</feature>
<feature type="transmembrane region" description="Helical" evidence="7">
    <location>
        <begin position="65"/>
        <end position="84"/>
    </location>
</feature>
<feature type="transmembrane region" description="Helical" evidence="7">
    <location>
        <begin position="191"/>
        <end position="213"/>
    </location>
</feature>
<keyword evidence="3" id="KW-1003">Cell membrane</keyword>
<keyword evidence="4 7" id="KW-0812">Transmembrane</keyword>
<feature type="transmembrane region" description="Helical" evidence="7">
    <location>
        <begin position="254"/>
        <end position="275"/>
    </location>
</feature>
<organism evidence="8 9">
    <name type="scientific">Paenibacillus cremeus</name>
    <dbReference type="NCBI Taxonomy" id="2163881"/>
    <lineage>
        <taxon>Bacteria</taxon>
        <taxon>Bacillati</taxon>
        <taxon>Bacillota</taxon>
        <taxon>Bacilli</taxon>
        <taxon>Bacillales</taxon>
        <taxon>Paenibacillaceae</taxon>
        <taxon>Paenibacillus</taxon>
    </lineage>
</organism>
<sequence>MIQTVFTTLFQVIVPLSIPVIAGALLKYFRDLDTKPLTTLFLYFLSPAIIFDTLMKAEISYGEMYHTLAFCILNLLILWTVARIAGKLNQLASPELAGLTLISSLTNSVNYGLPLVMLSFGQLGLDRASVYVVIQMIITNTFGVYLAARSQFSFKSAVKSVFTLPAIYTAMLAIVLRVFHLHLPAGVQTGVTMVAGAFSPVVLAILGAQMVGVKNANLDRKVQTSFWTGITIRLLISPLIACLCLYVLNIKGILFSVLLILSSMPVAVNAVVLAEKFNASPKLVSKSILWTTLASFILLPMLIVLVKQ</sequence>
<dbReference type="GO" id="GO:0055085">
    <property type="term" value="P:transmembrane transport"/>
    <property type="evidence" value="ECO:0007669"/>
    <property type="project" value="InterPro"/>
</dbReference>
<dbReference type="OrthoDB" id="148377at2"/>
<reference evidence="8 9" key="1">
    <citation type="submission" date="2019-07" db="EMBL/GenBank/DDBJ databases">
        <authorList>
            <person name="Kim J."/>
        </authorList>
    </citation>
    <scope>NUCLEOTIDE SEQUENCE [LARGE SCALE GENOMIC DNA]</scope>
    <source>
        <strain evidence="8 9">JC52</strain>
    </source>
</reference>
<keyword evidence="9" id="KW-1185">Reference proteome</keyword>
<keyword evidence="2" id="KW-0813">Transport</keyword>
<dbReference type="PANTHER" id="PTHR36838">
    <property type="entry name" value="AUXIN EFFLUX CARRIER FAMILY PROTEIN"/>
    <property type="match status" value="1"/>
</dbReference>
<feature type="transmembrane region" description="Helical" evidence="7">
    <location>
        <begin position="225"/>
        <end position="248"/>
    </location>
</feature>
<dbReference type="AlphaFoldDB" id="A0A559KGX9"/>
<evidence type="ECO:0000256" key="1">
    <source>
        <dbReference type="ARBA" id="ARBA00004141"/>
    </source>
</evidence>
<feature type="transmembrane region" description="Helical" evidence="7">
    <location>
        <begin position="40"/>
        <end position="59"/>
    </location>
</feature>
<gene>
    <name evidence="8" type="ORF">FPZ49_03855</name>
</gene>
<keyword evidence="6 7" id="KW-0472">Membrane</keyword>
<dbReference type="EMBL" id="VNJI01000003">
    <property type="protein sequence ID" value="TVY11371.1"/>
    <property type="molecule type" value="Genomic_DNA"/>
</dbReference>
<evidence type="ECO:0000256" key="6">
    <source>
        <dbReference type="ARBA" id="ARBA00023136"/>
    </source>
</evidence>